<keyword evidence="12" id="KW-1185">Reference proteome</keyword>
<dbReference type="PRINTS" id="PR01157">
    <property type="entry name" value="P2YPURNOCPTR"/>
</dbReference>
<comment type="similarity">
    <text evidence="9">Belongs to the G-protein coupled receptor 1 family.</text>
</comment>
<evidence type="ECO:0000313" key="13">
    <source>
        <dbReference type="RefSeq" id="XP_032820068.1"/>
    </source>
</evidence>
<evidence type="ECO:0000256" key="9">
    <source>
        <dbReference type="RuleBase" id="RU000688"/>
    </source>
</evidence>
<keyword evidence="3 10" id="KW-1133">Transmembrane helix</keyword>
<dbReference type="PANTHER" id="PTHR24232:SF53">
    <property type="entry name" value="G-PROTEIN COUPLED RECEPTORS FAMILY 1 PROFILE DOMAIN-CONTAINING PROTEIN"/>
    <property type="match status" value="1"/>
</dbReference>
<dbReference type="Pfam" id="PF00001">
    <property type="entry name" value="7tm_1"/>
    <property type="match status" value="1"/>
</dbReference>
<feature type="transmembrane region" description="Helical" evidence="10">
    <location>
        <begin position="161"/>
        <end position="182"/>
    </location>
</feature>
<dbReference type="Gene3D" id="1.20.1070.10">
    <property type="entry name" value="Rhodopsin 7-helix transmembrane proteins"/>
    <property type="match status" value="1"/>
</dbReference>
<dbReference type="AlphaFoldDB" id="A0AAJ7TNZ9"/>
<evidence type="ECO:0000313" key="12">
    <source>
        <dbReference type="Proteomes" id="UP001318040"/>
    </source>
</evidence>
<dbReference type="PROSITE" id="PS00237">
    <property type="entry name" value="G_PROTEIN_RECEP_F1_1"/>
    <property type="match status" value="1"/>
</dbReference>
<dbReference type="PRINTS" id="PR00237">
    <property type="entry name" value="GPCRRHODOPSN"/>
</dbReference>
<feature type="transmembrane region" description="Helical" evidence="10">
    <location>
        <begin position="30"/>
        <end position="52"/>
    </location>
</feature>
<feature type="transmembrane region" description="Helical" evidence="10">
    <location>
        <begin position="211"/>
        <end position="235"/>
    </location>
</feature>
<dbReference type="GO" id="GO:0007200">
    <property type="term" value="P:phospholipase C-activating G protein-coupled receptor signaling pathway"/>
    <property type="evidence" value="ECO:0007669"/>
    <property type="project" value="TreeGrafter"/>
</dbReference>
<gene>
    <name evidence="13" type="primary">LOC116947896</name>
</gene>
<evidence type="ECO:0000256" key="8">
    <source>
        <dbReference type="ARBA" id="ARBA00023224"/>
    </source>
</evidence>
<keyword evidence="5 10" id="KW-0472">Membrane</keyword>
<dbReference type="PROSITE" id="PS50262">
    <property type="entry name" value="G_PROTEIN_RECEP_F1_2"/>
    <property type="match status" value="1"/>
</dbReference>
<organism evidence="12 13">
    <name type="scientific">Petromyzon marinus</name>
    <name type="common">Sea lamprey</name>
    <dbReference type="NCBI Taxonomy" id="7757"/>
    <lineage>
        <taxon>Eukaryota</taxon>
        <taxon>Metazoa</taxon>
        <taxon>Chordata</taxon>
        <taxon>Craniata</taxon>
        <taxon>Vertebrata</taxon>
        <taxon>Cyclostomata</taxon>
        <taxon>Hyperoartia</taxon>
        <taxon>Petromyzontiformes</taxon>
        <taxon>Petromyzontidae</taxon>
        <taxon>Petromyzon</taxon>
    </lineage>
</organism>
<dbReference type="Proteomes" id="UP001318040">
    <property type="component" value="Chromosome 31"/>
</dbReference>
<evidence type="ECO:0000256" key="2">
    <source>
        <dbReference type="ARBA" id="ARBA00022692"/>
    </source>
</evidence>
<feature type="transmembrane region" description="Helical" evidence="10">
    <location>
        <begin position="278"/>
        <end position="300"/>
    </location>
</feature>
<sequence length="369" mass="39819">MDGNISSGSLNISKLDNFTRGLLTGRLTTVALPTIYVLVFAVTLPSSVAALLMRGTRSFKPGAGRAAAAAAAAGRRPSPTSIYILNLAAVDLAFIVFLPLQIAYHYGGNHWPFGRFLCHAVTALLYLNTHCSIYFLACISVDRYLAVLHPHGFHRLRSGRFAAGACAVTWALMVLATAPLHAVDLTRRVPELGVTTCYDVFPKSDAVVTFFQVYCVVFFVVIFLLPFCVTIFCYVSVICKLAKGGGGAAGAAAAAAAAAGGCAKVSNFRRRAMRLSTVVLLMFVTCFAPCNCVLLMHALLNWTRGSSGLYGVYRLTLAFSSLSACLDPFVFYFSSHEFRRAVRRLFRRGSYAGTEVSSQEHEATSNSKV</sequence>
<proteinExistence type="inferred from homology"/>
<dbReference type="SUPFAM" id="SSF81321">
    <property type="entry name" value="Family A G protein-coupled receptor-like"/>
    <property type="match status" value="1"/>
</dbReference>
<comment type="subcellular location">
    <subcellularLocation>
        <location evidence="1">Membrane</location>
        <topology evidence="1">Multi-pass membrane protein</topology>
    </subcellularLocation>
</comment>
<accession>A0AAJ7TNZ9</accession>
<dbReference type="KEGG" id="pmrn:116947896"/>
<feature type="domain" description="G-protein coupled receptors family 1 profile" evidence="11">
    <location>
        <begin position="62"/>
        <end position="331"/>
    </location>
</feature>
<evidence type="ECO:0000256" key="1">
    <source>
        <dbReference type="ARBA" id="ARBA00004141"/>
    </source>
</evidence>
<feature type="transmembrane region" description="Helical" evidence="10">
    <location>
        <begin position="83"/>
        <end position="104"/>
    </location>
</feature>
<dbReference type="GeneID" id="116947896"/>
<evidence type="ECO:0000256" key="10">
    <source>
        <dbReference type="SAM" id="Phobius"/>
    </source>
</evidence>
<dbReference type="GO" id="GO:0004930">
    <property type="term" value="F:G protein-coupled receptor activity"/>
    <property type="evidence" value="ECO:0007669"/>
    <property type="project" value="UniProtKB-KW"/>
</dbReference>
<evidence type="ECO:0000256" key="4">
    <source>
        <dbReference type="ARBA" id="ARBA00023040"/>
    </source>
</evidence>
<reference evidence="13" key="1">
    <citation type="submission" date="2025-08" db="UniProtKB">
        <authorList>
            <consortium name="RefSeq"/>
        </authorList>
    </citation>
    <scope>IDENTIFICATION</scope>
    <source>
        <tissue evidence="13">Sperm</tissue>
    </source>
</reference>
<feature type="transmembrane region" description="Helical" evidence="10">
    <location>
        <begin position="312"/>
        <end position="334"/>
    </location>
</feature>
<dbReference type="GO" id="GO:0005886">
    <property type="term" value="C:plasma membrane"/>
    <property type="evidence" value="ECO:0007669"/>
    <property type="project" value="TreeGrafter"/>
</dbReference>
<keyword evidence="4 9" id="KW-0297">G-protein coupled receptor</keyword>
<dbReference type="InterPro" id="IPR000276">
    <property type="entry name" value="GPCR_Rhodpsn"/>
</dbReference>
<evidence type="ECO:0000256" key="7">
    <source>
        <dbReference type="ARBA" id="ARBA00023180"/>
    </source>
</evidence>
<keyword evidence="2 9" id="KW-0812">Transmembrane</keyword>
<dbReference type="GO" id="GO:0035025">
    <property type="term" value="P:positive regulation of Rho protein signal transduction"/>
    <property type="evidence" value="ECO:0007669"/>
    <property type="project" value="TreeGrafter"/>
</dbReference>
<keyword evidence="7" id="KW-0325">Glycoprotein</keyword>
<evidence type="ECO:0000256" key="5">
    <source>
        <dbReference type="ARBA" id="ARBA00023136"/>
    </source>
</evidence>
<evidence type="ECO:0000256" key="3">
    <source>
        <dbReference type="ARBA" id="ARBA00022989"/>
    </source>
</evidence>
<protein>
    <submittedName>
        <fullName evidence="13">P2Y purinoceptor 8-like</fullName>
    </submittedName>
</protein>
<name>A0AAJ7TNZ9_PETMA</name>
<dbReference type="InterPro" id="IPR017452">
    <property type="entry name" value="GPCR_Rhodpsn_7TM"/>
</dbReference>
<keyword evidence="8 9" id="KW-0807">Transducer</keyword>
<evidence type="ECO:0000256" key="6">
    <source>
        <dbReference type="ARBA" id="ARBA00023170"/>
    </source>
</evidence>
<keyword evidence="6 9" id="KW-0675">Receptor</keyword>
<evidence type="ECO:0000259" key="11">
    <source>
        <dbReference type="PROSITE" id="PS50262"/>
    </source>
</evidence>
<dbReference type="PANTHER" id="PTHR24232">
    <property type="entry name" value="G-PROTEIN COUPLED RECEPTOR"/>
    <property type="match status" value="1"/>
</dbReference>
<feature type="transmembrane region" description="Helical" evidence="10">
    <location>
        <begin position="116"/>
        <end position="141"/>
    </location>
</feature>
<dbReference type="RefSeq" id="XP_032820068.1">
    <property type="nucleotide sequence ID" value="XM_032964177.1"/>
</dbReference>